<feature type="compositionally biased region" description="Low complexity" evidence="1">
    <location>
        <begin position="249"/>
        <end position="273"/>
    </location>
</feature>
<accession>A0ABR3ELE3</accession>
<comment type="caution">
    <text evidence="2">The sequence shown here is derived from an EMBL/GenBank/DDBJ whole genome shotgun (WGS) entry which is preliminary data.</text>
</comment>
<feature type="region of interest" description="Disordered" evidence="1">
    <location>
        <begin position="333"/>
        <end position="354"/>
    </location>
</feature>
<proteinExistence type="predicted"/>
<feature type="compositionally biased region" description="Acidic residues" evidence="1">
    <location>
        <begin position="420"/>
        <end position="443"/>
    </location>
</feature>
<sequence>MAENIDPNMLFSQPPIPPASSQQAIKAKRTRSANRPTTLPAQFDWSGQNNEKTWLLIDHMERTENFKVLFGTKAGENSSGESKNSVYQRIAQAVWLEYCAEDFKGTWSRVAGKISTLHTEYKKEAKRLRVTGNGVQSVVADEVDPQDTQLAWYIPSGGPNEETPVEARNIWEAIEKKFPFFPRLHTFMSTRPNITPPVVTTGITPNGRETLYLQQPSARGTPTPISRTVSNSQIDPRILAESAAARANTQPATPAVSTPPSLPASTPATPTPTGRGQSSRVQDIIASVPKPPQKRTLEDVLMSVSEYVNPFQLLLCSATDQVARRSAQASLTNVEEERKSKRRRENNARRRLGMEEKAQVFQMVRHKMITPSRGYKMIKKIDRQTEKDVTGHSPLSSPSRSTGFSSPVITPAARSSSVEWDIEKDDNLNLDDGDEDDDDDEDD</sequence>
<name>A0ABR3ELE3_9AGAR</name>
<reference evidence="2 3" key="1">
    <citation type="submission" date="2024-02" db="EMBL/GenBank/DDBJ databases">
        <title>A draft genome for the cacao thread blight pathogen Marasmius crinis-equi.</title>
        <authorList>
            <person name="Cohen S.P."/>
            <person name="Baruah I.K."/>
            <person name="Amoako-Attah I."/>
            <person name="Bukari Y."/>
            <person name="Meinhardt L.W."/>
            <person name="Bailey B.A."/>
        </authorList>
    </citation>
    <scope>NUCLEOTIDE SEQUENCE [LARGE SCALE GENOMIC DNA]</scope>
    <source>
        <strain evidence="2 3">GH-76</strain>
    </source>
</reference>
<feature type="compositionally biased region" description="Low complexity" evidence="1">
    <location>
        <begin position="393"/>
        <end position="407"/>
    </location>
</feature>
<feature type="region of interest" description="Disordered" evidence="1">
    <location>
        <begin position="383"/>
        <end position="443"/>
    </location>
</feature>
<organism evidence="2 3">
    <name type="scientific">Marasmius crinis-equi</name>
    <dbReference type="NCBI Taxonomy" id="585013"/>
    <lineage>
        <taxon>Eukaryota</taxon>
        <taxon>Fungi</taxon>
        <taxon>Dikarya</taxon>
        <taxon>Basidiomycota</taxon>
        <taxon>Agaricomycotina</taxon>
        <taxon>Agaricomycetes</taxon>
        <taxon>Agaricomycetidae</taxon>
        <taxon>Agaricales</taxon>
        <taxon>Marasmiineae</taxon>
        <taxon>Marasmiaceae</taxon>
        <taxon>Marasmius</taxon>
    </lineage>
</organism>
<evidence type="ECO:0008006" key="4">
    <source>
        <dbReference type="Google" id="ProtNLM"/>
    </source>
</evidence>
<feature type="region of interest" description="Disordered" evidence="1">
    <location>
        <begin position="1"/>
        <end position="44"/>
    </location>
</feature>
<dbReference type="Proteomes" id="UP001465976">
    <property type="component" value="Unassembled WGS sequence"/>
</dbReference>
<dbReference type="EMBL" id="JBAHYK010003260">
    <property type="protein sequence ID" value="KAL0563711.1"/>
    <property type="molecule type" value="Genomic_DNA"/>
</dbReference>
<evidence type="ECO:0000313" key="3">
    <source>
        <dbReference type="Proteomes" id="UP001465976"/>
    </source>
</evidence>
<feature type="region of interest" description="Disordered" evidence="1">
    <location>
        <begin position="244"/>
        <end position="280"/>
    </location>
</feature>
<evidence type="ECO:0000256" key="1">
    <source>
        <dbReference type="SAM" id="MobiDB-lite"/>
    </source>
</evidence>
<feature type="region of interest" description="Disordered" evidence="1">
    <location>
        <begin position="214"/>
        <end position="233"/>
    </location>
</feature>
<feature type="compositionally biased region" description="Polar residues" evidence="1">
    <location>
        <begin position="33"/>
        <end position="44"/>
    </location>
</feature>
<feature type="compositionally biased region" description="Basic and acidic residues" evidence="1">
    <location>
        <begin position="335"/>
        <end position="354"/>
    </location>
</feature>
<keyword evidence="3" id="KW-1185">Reference proteome</keyword>
<gene>
    <name evidence="2" type="ORF">V5O48_018354</name>
</gene>
<protein>
    <recommendedName>
        <fullName evidence="4">Myb/SANT-like domain-containing protein</fullName>
    </recommendedName>
</protein>
<evidence type="ECO:0000313" key="2">
    <source>
        <dbReference type="EMBL" id="KAL0563711.1"/>
    </source>
</evidence>